<evidence type="ECO:0000256" key="1">
    <source>
        <dbReference type="ARBA" id="ARBA00009156"/>
    </source>
</evidence>
<dbReference type="NCBIfam" id="TIGR02627">
    <property type="entry name" value="rhamnulo_kin"/>
    <property type="match status" value="1"/>
</dbReference>
<name>A0A5C7FJ34_9BACI</name>
<evidence type="ECO:0000256" key="5">
    <source>
        <dbReference type="ARBA" id="ARBA00022840"/>
    </source>
</evidence>
<comment type="similarity">
    <text evidence="1">Belongs to the FGGY kinase family.</text>
</comment>
<dbReference type="PANTHER" id="PTHR10196">
    <property type="entry name" value="SUGAR KINASE"/>
    <property type="match status" value="1"/>
</dbReference>
<evidence type="ECO:0000256" key="8">
    <source>
        <dbReference type="NCBIfam" id="TIGR02627"/>
    </source>
</evidence>
<dbReference type="OrthoDB" id="9761504at2"/>
<dbReference type="GO" id="GO:0005524">
    <property type="term" value="F:ATP binding"/>
    <property type="evidence" value="ECO:0007669"/>
    <property type="project" value="UniProtKB-KW"/>
</dbReference>
<evidence type="ECO:0000256" key="4">
    <source>
        <dbReference type="ARBA" id="ARBA00022777"/>
    </source>
</evidence>
<evidence type="ECO:0000313" key="12">
    <source>
        <dbReference type="Proteomes" id="UP000321816"/>
    </source>
</evidence>
<dbReference type="PANTHER" id="PTHR10196:SF93">
    <property type="entry name" value="L-RHAMNULOKINASE"/>
    <property type="match status" value="1"/>
</dbReference>
<dbReference type="InterPro" id="IPR018485">
    <property type="entry name" value="FGGY_C"/>
</dbReference>
<dbReference type="SUPFAM" id="SSF53067">
    <property type="entry name" value="Actin-like ATPase domain"/>
    <property type="match status" value="2"/>
</dbReference>
<dbReference type="EMBL" id="CP144914">
    <property type="protein sequence ID" value="WWD80797.1"/>
    <property type="molecule type" value="Genomic_DNA"/>
</dbReference>
<keyword evidence="2 11" id="KW-0808">Transferase</keyword>
<dbReference type="EC" id="2.7.1.5" evidence="8"/>
<dbReference type="RefSeq" id="WP_147803279.1">
    <property type="nucleotide sequence ID" value="NZ_CP144914.1"/>
</dbReference>
<dbReference type="Pfam" id="PF02782">
    <property type="entry name" value="FGGY_C"/>
    <property type="match status" value="1"/>
</dbReference>
<reference evidence="11 12" key="1">
    <citation type="submission" date="2024-01" db="EMBL/GenBank/DDBJ databases">
        <title>Complete Genome Sequence of Alkalicoccus halolimnae BZ-SZ-XJ29T, a Moderately Halophilic Bacterium Isolated from a Salt Lake.</title>
        <authorList>
            <person name="Zhao B."/>
        </authorList>
    </citation>
    <scope>NUCLEOTIDE SEQUENCE [LARGE SCALE GENOMIC DNA]</scope>
    <source>
        <strain evidence="11 12">BZ-SZ-XJ29</strain>
    </source>
</reference>
<dbReference type="GO" id="GO:0005829">
    <property type="term" value="C:cytosol"/>
    <property type="evidence" value="ECO:0007669"/>
    <property type="project" value="TreeGrafter"/>
</dbReference>
<organism evidence="11 12">
    <name type="scientific">Alkalicoccus halolimnae</name>
    <dbReference type="NCBI Taxonomy" id="1667239"/>
    <lineage>
        <taxon>Bacteria</taxon>
        <taxon>Bacillati</taxon>
        <taxon>Bacillota</taxon>
        <taxon>Bacilli</taxon>
        <taxon>Bacillales</taxon>
        <taxon>Bacillaceae</taxon>
        <taxon>Alkalicoccus</taxon>
    </lineage>
</organism>
<dbReference type="GO" id="GO:0008993">
    <property type="term" value="F:rhamnulokinase activity"/>
    <property type="evidence" value="ECO:0007669"/>
    <property type="project" value="UniProtKB-UniRule"/>
</dbReference>
<dbReference type="InterPro" id="IPR013449">
    <property type="entry name" value="Rhamnulokinase"/>
</dbReference>
<dbReference type="GO" id="GO:0004370">
    <property type="term" value="F:glycerol kinase activity"/>
    <property type="evidence" value="ECO:0007669"/>
    <property type="project" value="TreeGrafter"/>
</dbReference>
<keyword evidence="3" id="KW-0547">Nucleotide-binding</keyword>
<dbReference type="Pfam" id="PF00370">
    <property type="entry name" value="FGGY_N"/>
    <property type="match status" value="1"/>
</dbReference>
<gene>
    <name evidence="11" type="primary">rhaB</name>
    <name evidence="11" type="ORF">FTX54_004355</name>
</gene>
<keyword evidence="5" id="KW-0067">ATP-binding</keyword>
<evidence type="ECO:0000256" key="3">
    <source>
        <dbReference type="ARBA" id="ARBA00022741"/>
    </source>
</evidence>
<keyword evidence="4" id="KW-0418">Kinase</keyword>
<dbReference type="AlphaFoldDB" id="A0A5C7FJ34"/>
<feature type="domain" description="Carbohydrate kinase FGGY C-terminal" evidence="10">
    <location>
        <begin position="254"/>
        <end position="439"/>
    </location>
</feature>
<dbReference type="PIRSF" id="PIRSF000538">
    <property type="entry name" value="GlpK"/>
    <property type="match status" value="1"/>
</dbReference>
<evidence type="ECO:0000256" key="2">
    <source>
        <dbReference type="ARBA" id="ARBA00022679"/>
    </source>
</evidence>
<dbReference type="GO" id="GO:0019301">
    <property type="term" value="P:rhamnose catabolic process"/>
    <property type="evidence" value="ECO:0007669"/>
    <property type="project" value="UniProtKB-UniRule"/>
</dbReference>
<keyword evidence="12" id="KW-1185">Reference proteome</keyword>
<dbReference type="InterPro" id="IPR000577">
    <property type="entry name" value="Carb_kinase_FGGY"/>
</dbReference>
<evidence type="ECO:0000259" key="9">
    <source>
        <dbReference type="Pfam" id="PF00370"/>
    </source>
</evidence>
<evidence type="ECO:0000256" key="7">
    <source>
        <dbReference type="ARBA" id="ARBA00023308"/>
    </source>
</evidence>
<dbReference type="InterPro" id="IPR018484">
    <property type="entry name" value="FGGY_N"/>
</dbReference>
<sequence length="477" mass="53692">MTNCYLAVDIGASSGRVIAVSYIDNHIYENEMHRFSNEMISWKNYKTWDIDALFEHILYGIKTAVNNGWKPQSIGIDTWAVDYVLLDDKDERIMPPIAYRDARTSTVIGELHEIVSFEEIYSTTGIQFQPFNTIYQIYAHRKQESEAWKKVSSILLLPDYLHFCLTGKKAAEYTNATTTQLVDAKSREWSPTVLKLLNFPDSIFPEILAPGSSLGQVKKEFLPGTLSKLDVILPPTHDTASAVAGAPLTENSLFISSGTWSLMGAELEEPSLTPASLERNFTNEGGYEGRIRFLKNIMGLWMIQEIKREYSNAYSFTDLVHLAKEASFDEIIDVNDPRFLHPESMRKTLQTVCRETGNKPDGPGEEARCVFRSLASSYAAAASELEKLTENEYKSIHLFGGGSQNEWLNQLTADFSGKTVIAGPVEATALGNAVVQMIAQKQFFNLTEARDTIRKSYNLKWYEPKEGLFGYNNEPAF</sequence>
<proteinExistence type="inferred from homology"/>
<evidence type="ECO:0000313" key="11">
    <source>
        <dbReference type="EMBL" id="WWD80797.1"/>
    </source>
</evidence>
<keyword evidence="7" id="KW-0684">Rhamnose metabolism</keyword>
<dbReference type="CDD" id="cd07771">
    <property type="entry name" value="ASKHA_NBD_FGGY_RhaB-like"/>
    <property type="match status" value="1"/>
</dbReference>
<keyword evidence="6" id="KW-1015">Disulfide bond</keyword>
<evidence type="ECO:0000259" key="10">
    <source>
        <dbReference type="Pfam" id="PF02782"/>
    </source>
</evidence>
<dbReference type="InterPro" id="IPR043129">
    <property type="entry name" value="ATPase_NBD"/>
</dbReference>
<feature type="domain" description="Carbohydrate kinase FGGY N-terminal" evidence="9">
    <location>
        <begin position="5"/>
        <end position="226"/>
    </location>
</feature>
<dbReference type="KEGG" id="ahal:FTX54_004355"/>
<dbReference type="Gene3D" id="3.30.420.40">
    <property type="match status" value="2"/>
</dbReference>
<protein>
    <recommendedName>
        <fullName evidence="8">Rhamnulokinase</fullName>
        <ecNumber evidence="8">2.7.1.5</ecNumber>
    </recommendedName>
</protein>
<evidence type="ECO:0000256" key="6">
    <source>
        <dbReference type="ARBA" id="ARBA00023157"/>
    </source>
</evidence>
<accession>A0A5C7FJ34</accession>
<dbReference type="GO" id="GO:0006071">
    <property type="term" value="P:glycerol metabolic process"/>
    <property type="evidence" value="ECO:0007669"/>
    <property type="project" value="TreeGrafter"/>
</dbReference>
<dbReference type="Proteomes" id="UP000321816">
    <property type="component" value="Chromosome"/>
</dbReference>